<evidence type="ECO:0000313" key="2">
    <source>
        <dbReference type="Proteomes" id="UP000030665"/>
    </source>
</evidence>
<dbReference type="Proteomes" id="UP000030665">
    <property type="component" value="Unassembled WGS sequence"/>
</dbReference>
<accession>A0A077YVH3</accession>
<dbReference type="AlphaFoldDB" id="A0A077YVH3"/>
<evidence type="ECO:0000313" key="1">
    <source>
        <dbReference type="EMBL" id="CDW52082.1"/>
    </source>
</evidence>
<reference evidence="1" key="1">
    <citation type="submission" date="2014-01" db="EMBL/GenBank/DDBJ databases">
        <authorList>
            <person name="Aslett M."/>
        </authorList>
    </citation>
    <scope>NUCLEOTIDE SEQUENCE</scope>
</reference>
<organism evidence="1 2">
    <name type="scientific">Trichuris trichiura</name>
    <name type="common">Whipworm</name>
    <name type="synonym">Trichocephalus trichiurus</name>
    <dbReference type="NCBI Taxonomy" id="36087"/>
    <lineage>
        <taxon>Eukaryota</taxon>
        <taxon>Metazoa</taxon>
        <taxon>Ecdysozoa</taxon>
        <taxon>Nematoda</taxon>
        <taxon>Enoplea</taxon>
        <taxon>Dorylaimia</taxon>
        <taxon>Trichinellida</taxon>
        <taxon>Trichuridae</taxon>
        <taxon>Trichuris</taxon>
    </lineage>
</organism>
<protein>
    <submittedName>
        <fullName evidence="1">Mediator of RNA polymerase II transcription subun it 5</fullName>
    </submittedName>
</protein>
<name>A0A077YVH3_TRITR</name>
<dbReference type="EMBL" id="HG805814">
    <property type="protein sequence ID" value="CDW52082.1"/>
    <property type="molecule type" value="Genomic_DNA"/>
</dbReference>
<keyword evidence="2" id="KW-1185">Reference proteome</keyword>
<gene>
    <name evidence="1" type="ORF">TTRE_0000034101</name>
</gene>
<proteinExistence type="predicted"/>
<sequence>MDDEVLASYDPEDPLNWYLRCDEKPRDGKKRRLLDGEELLDSTIEKILNVRRVAEPDGRLPSSGNGGKMDVWPAEYVFSIPPRNSDWIAVTLPDYYRMYLAMESTENSKEHRLCEQNADSGSSALCWQENGANRPRRHLLGHPFEELLTAAKQINEAECSRRATTLQNEIATDSGDWEMAEIAYKEDLWSCKYQPRAYIDLLSDDVSNSLSFQPIYKYPQAAARRGQ</sequence>
<reference evidence="1" key="2">
    <citation type="submission" date="2014-03" db="EMBL/GenBank/DDBJ databases">
        <title>The whipworm genome and dual-species transcriptomics of an intimate host-pathogen interaction.</title>
        <authorList>
            <person name="Foth B.J."/>
            <person name="Tsai I.J."/>
            <person name="Reid A.J."/>
            <person name="Bancroft A.J."/>
            <person name="Nichol S."/>
            <person name="Tracey A."/>
            <person name="Holroyd N."/>
            <person name="Cotton J.A."/>
            <person name="Stanley E.J."/>
            <person name="Zarowiecki M."/>
            <person name="Liu J.Z."/>
            <person name="Huckvale T."/>
            <person name="Cooper P.J."/>
            <person name="Grencis R.K."/>
            <person name="Berriman M."/>
        </authorList>
    </citation>
    <scope>NUCLEOTIDE SEQUENCE [LARGE SCALE GENOMIC DNA]</scope>
</reference>